<keyword evidence="2" id="KW-1185">Reference proteome</keyword>
<reference evidence="1 2" key="1">
    <citation type="submission" date="2016-03" db="EMBL/GenBank/DDBJ databases">
        <title>Complete genome sequence of Shewanella psychrophila WP2, a deep sea bacterium isolated from west Pacific sediment.</title>
        <authorList>
            <person name="Xu G."/>
            <person name="Jian H."/>
        </authorList>
    </citation>
    <scope>NUCLEOTIDE SEQUENCE [LARGE SCALE GENOMIC DNA]</scope>
    <source>
        <strain evidence="1 2">WP2</strain>
    </source>
</reference>
<organism evidence="1 2">
    <name type="scientific">Shewanella psychrophila</name>
    <dbReference type="NCBI Taxonomy" id="225848"/>
    <lineage>
        <taxon>Bacteria</taxon>
        <taxon>Pseudomonadati</taxon>
        <taxon>Pseudomonadota</taxon>
        <taxon>Gammaproteobacteria</taxon>
        <taxon>Alteromonadales</taxon>
        <taxon>Shewanellaceae</taxon>
        <taxon>Shewanella</taxon>
    </lineage>
</organism>
<dbReference type="STRING" id="225848.Sps_02070"/>
<evidence type="ECO:0000313" key="2">
    <source>
        <dbReference type="Proteomes" id="UP000189545"/>
    </source>
</evidence>
<evidence type="ECO:0000313" key="1">
    <source>
        <dbReference type="EMBL" id="AQS37230.1"/>
    </source>
</evidence>
<proteinExistence type="predicted"/>
<dbReference type="KEGG" id="spsw:Sps_02070"/>
<dbReference type="AlphaFoldDB" id="A0A1S6HNY7"/>
<dbReference type="Proteomes" id="UP000189545">
    <property type="component" value="Chromosome"/>
</dbReference>
<dbReference type="EMBL" id="CP014782">
    <property type="protein sequence ID" value="AQS37230.1"/>
    <property type="molecule type" value="Genomic_DNA"/>
</dbReference>
<gene>
    <name evidence="1" type="ORF">Sps_02070</name>
</gene>
<name>A0A1S6HNY7_9GAMM</name>
<protein>
    <submittedName>
        <fullName evidence="1">Uncharacterized protein</fullName>
    </submittedName>
</protein>
<sequence length="252" mass="28981">MIWGALEVVDYHVLDNINKDAYQYLQRASYYAFAVPQKVLDETNALVQNPKLYLQQAVMSGTTAIETWWGDRVRNWESQQYQEAEALRVAERIINQEHYAGIPPRLLPPETVGLLLNTLVTTFWFNWEQQQEKAIYLLLSTSIKSWRKFEESLACMNASGTKASGDKALFANLNRINAILDRHQQHDFNVWLDALAALRCANVQASSAPQLPKVYQLRSRSEMSDRNSPNKKQIGEQIAQLHEYQPGDTFYV</sequence>
<accession>A0A1S6HNY7</accession>